<gene>
    <name evidence="2" type="ORF">OSTQU699_LOCUS6600</name>
</gene>
<dbReference type="EMBL" id="CAJHUC010001470">
    <property type="protein sequence ID" value="CAD7701241.1"/>
    <property type="molecule type" value="Genomic_DNA"/>
</dbReference>
<comment type="caution">
    <text evidence="2">The sequence shown here is derived from an EMBL/GenBank/DDBJ whole genome shotgun (WGS) entry which is preliminary data.</text>
</comment>
<evidence type="ECO:0000256" key="1">
    <source>
        <dbReference type="SAM" id="MobiDB-lite"/>
    </source>
</evidence>
<keyword evidence="3" id="KW-1185">Reference proteome</keyword>
<organism evidence="2 3">
    <name type="scientific">Ostreobium quekettii</name>
    <dbReference type="NCBI Taxonomy" id="121088"/>
    <lineage>
        <taxon>Eukaryota</taxon>
        <taxon>Viridiplantae</taxon>
        <taxon>Chlorophyta</taxon>
        <taxon>core chlorophytes</taxon>
        <taxon>Ulvophyceae</taxon>
        <taxon>TCBD clade</taxon>
        <taxon>Bryopsidales</taxon>
        <taxon>Ostreobineae</taxon>
        <taxon>Ostreobiaceae</taxon>
        <taxon>Ostreobium</taxon>
    </lineage>
</organism>
<evidence type="ECO:0000313" key="3">
    <source>
        <dbReference type="Proteomes" id="UP000708148"/>
    </source>
</evidence>
<accession>A0A8S1J4W8</accession>
<proteinExistence type="predicted"/>
<dbReference type="Proteomes" id="UP000708148">
    <property type="component" value="Unassembled WGS sequence"/>
</dbReference>
<feature type="region of interest" description="Disordered" evidence="1">
    <location>
        <begin position="67"/>
        <end position="99"/>
    </location>
</feature>
<protein>
    <submittedName>
        <fullName evidence="2">Uncharacterized protein</fullName>
    </submittedName>
</protein>
<dbReference type="AlphaFoldDB" id="A0A8S1J4W8"/>
<sequence>MMEVRHRKGYAATIREDSIPAYLMIVLGTSAPSFCRHQALYTNFMSTEGRRNPILIALEKGRKWRNKALKKSKRSNQPESVPASRGEDTGPPTPSPDSLIANQIQDLRQKLDDLEVQQGGTKRSADEAYSKEMDIAGKVAMQFSEFDSVFQREKSRDELGAPSKLLSMISDSRLLMQMHANRANARWVEEEAWVAPHVYDPKIVFGGRSDILAYRQIAKELLEQGKVALQLIDAGQEIPVKLTSGEIGTQSILVTDIWKPVQDFYPWKVPLGDRLEGLPVISRRLLQCIVDIEKLVGSAAVKRLKVVLCVDEELEPQICQMLLKHKFYDLAPENLVVIKIPRFPGVLHDLKDNEMKPVADSHRLPAGTGWGVLALRWPGVGFSVNSESGQYELLDGTVLEWLIGSDVEWISTQMMFDWEMLKPDATVNLDFWATTLYCCDEKGSNMAMEVLQSETSTLARSHMSLVMGRQSNPRDTCNLKITDLQTPRTRALVMDAEERRDVVCCAHRYMVKAKTLQETVWGAATFRPDIEVHGQYAYLTFSLADLSSAKGATCASILTNTRGPCLKTRVYERAWFQDAVPRLAYQDGQSAFQLAAMTCSSSAAPVIVKSKMGAARRGTTVVLFVVDNLVSKMAFRTARLLLRHEVDQLHVVTSVVSDESIGKAKSMLEGYRDVVKSGQIIHKILTRGSGKVIDLMEQYTRSVEADIVVAGSEQLAKDVTEVMGSFCITVVKTLTFLPVLVVKVNSVGDSHRMPQDGAARPPQGIRCMFEVRPTCRAMIDWTLNRLDASVDKIFLAKPRAIDNTEQETPTAQRMLSTFAELAVANNFTAVKRPLKGDASESLKQAVAKEKIDILAIQAPAAKSTPPQVIEILRSSKTSILVFRSRDDSS</sequence>
<name>A0A8S1J4W8_9CHLO</name>
<reference evidence="2" key="1">
    <citation type="submission" date="2020-12" db="EMBL/GenBank/DDBJ databases">
        <authorList>
            <person name="Iha C."/>
        </authorList>
    </citation>
    <scope>NUCLEOTIDE SEQUENCE</scope>
</reference>
<dbReference type="OrthoDB" id="541316at2759"/>
<evidence type="ECO:0000313" key="2">
    <source>
        <dbReference type="EMBL" id="CAD7701241.1"/>
    </source>
</evidence>
<dbReference type="Gene3D" id="3.40.50.12370">
    <property type="match status" value="1"/>
</dbReference>